<accession>A0A1I2Q7B5</accession>
<name>A0A1I2Q7B5_9GAMM</name>
<sequence length="58" mass="6246">MIKLIKSGHIADLASCAKDLTQEDIRQAFPPSITDKILFATVLYITNQKQGASALGLS</sequence>
<keyword evidence="2" id="KW-1185">Reference proteome</keyword>
<dbReference type="AlphaFoldDB" id="A0A1I2Q7B5"/>
<dbReference type="Proteomes" id="UP000198623">
    <property type="component" value="Unassembled WGS sequence"/>
</dbReference>
<dbReference type="EMBL" id="FOOU01000004">
    <property type="protein sequence ID" value="SFG24244.1"/>
    <property type="molecule type" value="Genomic_DNA"/>
</dbReference>
<gene>
    <name evidence="1" type="ORF">SAMN05216175_104276</name>
</gene>
<organism evidence="1 2">
    <name type="scientific">Neptunomonas qingdaonensis</name>
    <dbReference type="NCBI Taxonomy" id="1045558"/>
    <lineage>
        <taxon>Bacteria</taxon>
        <taxon>Pseudomonadati</taxon>
        <taxon>Pseudomonadota</taxon>
        <taxon>Gammaproteobacteria</taxon>
        <taxon>Oceanospirillales</taxon>
        <taxon>Oceanospirillaceae</taxon>
        <taxon>Neptunomonas</taxon>
    </lineage>
</organism>
<reference evidence="2" key="1">
    <citation type="submission" date="2016-10" db="EMBL/GenBank/DDBJ databases">
        <authorList>
            <person name="Varghese N."/>
            <person name="Submissions S."/>
        </authorList>
    </citation>
    <scope>NUCLEOTIDE SEQUENCE [LARGE SCALE GENOMIC DNA]</scope>
    <source>
        <strain evidence="2">CGMCC 1.10971</strain>
    </source>
</reference>
<proteinExistence type="predicted"/>
<evidence type="ECO:0000313" key="2">
    <source>
        <dbReference type="Proteomes" id="UP000198623"/>
    </source>
</evidence>
<protein>
    <submittedName>
        <fullName evidence="1">Uncharacterized protein</fullName>
    </submittedName>
</protein>
<evidence type="ECO:0000313" key="1">
    <source>
        <dbReference type="EMBL" id="SFG24244.1"/>
    </source>
</evidence>